<dbReference type="Gene3D" id="1.10.10.10">
    <property type="entry name" value="Winged helix-like DNA-binding domain superfamily/Winged helix DNA-binding domain"/>
    <property type="match status" value="1"/>
</dbReference>
<dbReference type="PRINTS" id="PR00039">
    <property type="entry name" value="HTHLYSR"/>
</dbReference>
<dbReference type="InterPro" id="IPR000847">
    <property type="entry name" value="LysR_HTH_N"/>
</dbReference>
<protein>
    <submittedName>
        <fullName evidence="7">LysR family transcriptional regulator</fullName>
    </submittedName>
</protein>
<evidence type="ECO:0000256" key="2">
    <source>
        <dbReference type="ARBA" id="ARBA00023015"/>
    </source>
</evidence>
<dbReference type="InterPro" id="IPR036388">
    <property type="entry name" value="WH-like_DNA-bd_sf"/>
</dbReference>
<proteinExistence type="inferred from homology"/>
<evidence type="ECO:0000256" key="5">
    <source>
        <dbReference type="ARBA" id="ARBA00023163"/>
    </source>
</evidence>
<dbReference type="SUPFAM" id="SSF53850">
    <property type="entry name" value="Periplasmic binding protein-like II"/>
    <property type="match status" value="1"/>
</dbReference>
<dbReference type="InterPro" id="IPR005119">
    <property type="entry name" value="LysR_subst-bd"/>
</dbReference>
<keyword evidence="5" id="KW-0804">Transcription</keyword>
<feature type="domain" description="HTH lysR-type" evidence="6">
    <location>
        <begin position="1"/>
        <end position="58"/>
    </location>
</feature>
<accession>A0A846XCY4</accession>
<dbReference type="GO" id="GO:0003700">
    <property type="term" value="F:DNA-binding transcription factor activity"/>
    <property type="evidence" value="ECO:0007669"/>
    <property type="project" value="InterPro"/>
</dbReference>
<dbReference type="PANTHER" id="PTHR30346">
    <property type="entry name" value="TRANSCRIPTIONAL DUAL REGULATOR HCAR-RELATED"/>
    <property type="match status" value="1"/>
</dbReference>
<evidence type="ECO:0000313" key="7">
    <source>
        <dbReference type="EMBL" id="NKY33267.1"/>
    </source>
</evidence>
<keyword evidence="4" id="KW-0010">Activator</keyword>
<dbReference type="Pfam" id="PF00126">
    <property type="entry name" value="HTH_1"/>
    <property type="match status" value="1"/>
</dbReference>
<name>A0A846XCY4_9NOCA</name>
<dbReference type="EMBL" id="JAAXOO010000002">
    <property type="protein sequence ID" value="NKY33267.1"/>
    <property type="molecule type" value="Genomic_DNA"/>
</dbReference>
<dbReference type="SUPFAM" id="SSF46785">
    <property type="entry name" value="Winged helix' DNA-binding domain"/>
    <property type="match status" value="1"/>
</dbReference>
<dbReference type="InterPro" id="IPR036390">
    <property type="entry name" value="WH_DNA-bd_sf"/>
</dbReference>
<dbReference type="Proteomes" id="UP000565715">
    <property type="component" value="Unassembled WGS sequence"/>
</dbReference>
<keyword evidence="2" id="KW-0805">Transcription regulation</keyword>
<evidence type="ECO:0000256" key="3">
    <source>
        <dbReference type="ARBA" id="ARBA00023125"/>
    </source>
</evidence>
<sequence length="304" mass="33236">MEFRHLKYFLAVADEGSFSHASDQLRISQPSLSRQVQSLERELGHRLFERTARGARLTVAGHALLQHARQLLALESSTRDVLAGGAAVREIVTIGICPGTPGPWLLGLIEHLAEHAPRCAPNLVEANSSEQLRMLREGRLDLCTVHQAPPSDYASWRIREEPFGVAVRPDHPLAGSAVFDLVDLDGLRVLVHSKDQVPTQQDGLMGAAVVANIHPHWQFAQFVEHAAASARATGADAALISRYTATRQLPEWPWSPLLNLGLAMTTWLVRQRTTREVVAATADAAVSFARSGPDTDHDPGRAIH</sequence>
<reference evidence="7 8" key="1">
    <citation type="submission" date="2020-04" db="EMBL/GenBank/DDBJ databases">
        <title>MicrobeNet Type strains.</title>
        <authorList>
            <person name="Nicholson A.C."/>
        </authorList>
    </citation>
    <scope>NUCLEOTIDE SEQUENCE [LARGE SCALE GENOMIC DNA]</scope>
    <source>
        <strain evidence="7 8">DSM 45078</strain>
    </source>
</reference>
<dbReference type="FunFam" id="1.10.10.10:FF:000001">
    <property type="entry name" value="LysR family transcriptional regulator"/>
    <property type="match status" value="1"/>
</dbReference>
<comment type="similarity">
    <text evidence="1">Belongs to the LysR transcriptional regulatory family.</text>
</comment>
<keyword evidence="8" id="KW-1185">Reference proteome</keyword>
<dbReference type="PROSITE" id="PS50931">
    <property type="entry name" value="HTH_LYSR"/>
    <property type="match status" value="1"/>
</dbReference>
<evidence type="ECO:0000259" key="6">
    <source>
        <dbReference type="PROSITE" id="PS50931"/>
    </source>
</evidence>
<comment type="caution">
    <text evidence="7">The sequence shown here is derived from an EMBL/GenBank/DDBJ whole genome shotgun (WGS) entry which is preliminary data.</text>
</comment>
<gene>
    <name evidence="7" type="ORF">HGA13_09320</name>
</gene>
<evidence type="ECO:0000256" key="1">
    <source>
        <dbReference type="ARBA" id="ARBA00009437"/>
    </source>
</evidence>
<evidence type="ECO:0000313" key="8">
    <source>
        <dbReference type="Proteomes" id="UP000565715"/>
    </source>
</evidence>
<keyword evidence="3" id="KW-0238">DNA-binding</keyword>
<dbReference type="RefSeq" id="WP_068040171.1">
    <property type="nucleotide sequence ID" value="NZ_JAAXOO010000002.1"/>
</dbReference>
<evidence type="ECO:0000256" key="4">
    <source>
        <dbReference type="ARBA" id="ARBA00023159"/>
    </source>
</evidence>
<dbReference type="GO" id="GO:0003677">
    <property type="term" value="F:DNA binding"/>
    <property type="evidence" value="ECO:0007669"/>
    <property type="project" value="UniProtKB-KW"/>
</dbReference>
<dbReference type="Pfam" id="PF03466">
    <property type="entry name" value="LysR_substrate"/>
    <property type="match status" value="1"/>
</dbReference>
<dbReference type="GO" id="GO:0032993">
    <property type="term" value="C:protein-DNA complex"/>
    <property type="evidence" value="ECO:0007669"/>
    <property type="project" value="TreeGrafter"/>
</dbReference>
<dbReference type="AlphaFoldDB" id="A0A846XCY4"/>
<organism evidence="7 8">
    <name type="scientific">Nocardia speluncae</name>
    <dbReference type="NCBI Taxonomy" id="419477"/>
    <lineage>
        <taxon>Bacteria</taxon>
        <taxon>Bacillati</taxon>
        <taxon>Actinomycetota</taxon>
        <taxon>Actinomycetes</taxon>
        <taxon>Mycobacteriales</taxon>
        <taxon>Nocardiaceae</taxon>
        <taxon>Nocardia</taxon>
    </lineage>
</organism>
<dbReference type="PANTHER" id="PTHR30346:SF28">
    <property type="entry name" value="HTH-TYPE TRANSCRIPTIONAL REGULATOR CYNR"/>
    <property type="match status" value="1"/>
</dbReference>
<dbReference type="Gene3D" id="3.40.190.10">
    <property type="entry name" value="Periplasmic binding protein-like II"/>
    <property type="match status" value="2"/>
</dbReference>